<feature type="region of interest" description="Disordered" evidence="1">
    <location>
        <begin position="191"/>
        <end position="237"/>
    </location>
</feature>
<protein>
    <recommendedName>
        <fullName evidence="4">DNA-directed DNA polymerase</fullName>
    </recommendedName>
</protein>
<dbReference type="Proteomes" id="UP001620645">
    <property type="component" value="Unassembled WGS sequence"/>
</dbReference>
<feature type="compositionally biased region" description="Acidic residues" evidence="1">
    <location>
        <begin position="210"/>
        <end position="227"/>
    </location>
</feature>
<dbReference type="EMBL" id="JBICCN010000039">
    <property type="protein sequence ID" value="KAL3099594.1"/>
    <property type="molecule type" value="Genomic_DNA"/>
</dbReference>
<keyword evidence="3" id="KW-1185">Reference proteome</keyword>
<evidence type="ECO:0000256" key="1">
    <source>
        <dbReference type="SAM" id="MobiDB-lite"/>
    </source>
</evidence>
<proteinExistence type="predicted"/>
<sequence length="1178" mass="134603">MYTLEDVGRLQQWVDEHYGEGQIRLTVFEKEQQYRIVFKGYCVDCERRVTRKYHPQECKVVCRLCLRFGADYPCQQQQFPDGSNSKRLYLQCQFVFPNLGCYNYHLLNRAPATLDGRSGRRFSPICEWRRICRICGGIIYATFEHICLRGIRQQQQQQQQQQEQCLLCWGEHGQAEPCFIQPLDEFRAPRRSNQQLQQRHEQRQERTIENDVDADEDEDDSECDDSEENNRGPINARRSRKRKPIRYCFFDAETSQDQPLQLRTQVAQKHVPLLIIAEVICERCIAAGITVHAGVGQKANGCICGTPTGPRGRQWCSPPFRNAPGDTTEMPIHITYNPRRLFFHCFDDATKNPVDHLHNGPEDLLNDAQRQSSTARLPGIEFYQPDHMKTAKREQFLRWYAVERTAAKFQLREQLITYCANDVAILRESVLKFRELIMENTRGLDPFIIASTGAGLALATFRRCFVARNKLVNTPEGGYLRGRRASAESARYIRIGAWEKRTSTTKSDLDRARPKRSKISAGDDAIPLLTSLLVAVDTIADALIYNEDGTANPMLTADALLDREKRAATSNVPLRRDSDSDEGYQKKLDNYFMKIRDTGDLQLYRELVAKHLELELNKLTKDQLSLNNSIKDLGMDAWIQAYRKVEWSTFPFQNSSSSSELVFFNQYGGAGVGTYNIFHGQPFQRGNGIGAVFRSLMRYLVPIGKEIGATIGRQGLESGNRVLSNVLEGKDLKESLISEGKVGLKNLLEKAANNVQTQKGKGFDFKRYVKPEEEDAFKKRIGAMKKGNKSLLPLVTITQESPYLFRLYSDNLWCDLSRIYLHLELSIEKNKDDNWVEISSVDEPLVGAIQGVGQTFTQQLKVSVGSTEIYDSGNLYPYKTYLTNVLSFSKNVKSHFLTSTGFYHSEKHDSEKDKGFKERCSQFEGGKKAQFLSRLDFDLGNQELYLLNNLDLLFSIYKAKDSFLIHTLKDKDTQEYRLRVHDVKIYAKMVEVQPSLNMNIHKMLEKQPATYAVRKTEVKSTSTIPRRLTIGLVEYGAFNGNPKLDPFNLKHFEIRDIAVHAGGFIYPMVPYKLAFKKEAFMRAYVDLYEALGMANSDRSCDITRQQFKNGWTLFVIPLTSTLDDSVGYELLRSGTTTIRASFNTAIPGGGVEMIVLGEFDQMIMIDYNRHIVSDSKLG</sequence>
<accession>A0ABD2KAM1</accession>
<feature type="compositionally biased region" description="Basic and acidic residues" evidence="1">
    <location>
        <begin position="198"/>
        <end position="209"/>
    </location>
</feature>
<comment type="caution">
    <text evidence="2">The sequence shown here is derived from an EMBL/GenBank/DDBJ whole genome shotgun (WGS) entry which is preliminary data.</text>
</comment>
<reference evidence="2 3" key="1">
    <citation type="submission" date="2024-10" db="EMBL/GenBank/DDBJ databases">
        <authorList>
            <person name="Kim D."/>
        </authorList>
    </citation>
    <scope>NUCLEOTIDE SEQUENCE [LARGE SCALE GENOMIC DNA]</scope>
    <source>
        <strain evidence="2">Taebaek</strain>
    </source>
</reference>
<evidence type="ECO:0008006" key="4">
    <source>
        <dbReference type="Google" id="ProtNLM"/>
    </source>
</evidence>
<evidence type="ECO:0000313" key="3">
    <source>
        <dbReference type="Proteomes" id="UP001620645"/>
    </source>
</evidence>
<organism evidence="2 3">
    <name type="scientific">Heterodera schachtii</name>
    <name type="common">Sugarbeet cyst nematode worm</name>
    <name type="synonym">Tylenchus schachtii</name>
    <dbReference type="NCBI Taxonomy" id="97005"/>
    <lineage>
        <taxon>Eukaryota</taxon>
        <taxon>Metazoa</taxon>
        <taxon>Ecdysozoa</taxon>
        <taxon>Nematoda</taxon>
        <taxon>Chromadorea</taxon>
        <taxon>Rhabditida</taxon>
        <taxon>Tylenchina</taxon>
        <taxon>Tylenchomorpha</taxon>
        <taxon>Tylenchoidea</taxon>
        <taxon>Heteroderidae</taxon>
        <taxon>Heteroderinae</taxon>
        <taxon>Heterodera</taxon>
    </lineage>
</organism>
<name>A0ABD2KAM1_HETSC</name>
<dbReference type="AlphaFoldDB" id="A0ABD2KAM1"/>
<evidence type="ECO:0000313" key="2">
    <source>
        <dbReference type="EMBL" id="KAL3099594.1"/>
    </source>
</evidence>
<gene>
    <name evidence="2" type="ORF">niasHS_003049</name>
</gene>